<organism evidence="1 2">
    <name type="scientific">Streptomyces cadmiisoli</name>
    <dbReference type="NCBI Taxonomy" id="2184053"/>
    <lineage>
        <taxon>Bacteria</taxon>
        <taxon>Bacillati</taxon>
        <taxon>Actinomycetota</taxon>
        <taxon>Actinomycetes</taxon>
        <taxon>Kitasatosporales</taxon>
        <taxon>Streptomycetaceae</taxon>
        <taxon>Streptomyces</taxon>
        <taxon>Streptomyces aurantiacus group</taxon>
    </lineage>
</organism>
<dbReference type="AlphaFoldDB" id="A0A2Z4IYN0"/>
<accession>A0A2Z4IYN0</accession>
<name>A0A2Z4IYN0_9ACTN</name>
<proteinExistence type="predicted"/>
<reference evidence="1 2" key="1">
    <citation type="journal article" date="2019" name="Int. J. Syst. Evol. Microbiol.">
        <title>Streptomyces cadmiisoli sp. nov., a novel actinomycete isolated from cadmium-contaminated soil.</title>
        <authorList>
            <person name="Li K."/>
            <person name="Tang X."/>
            <person name="Zhao J."/>
            <person name="Guo Y."/>
            <person name="Tang Y."/>
            <person name="Gao J."/>
        </authorList>
    </citation>
    <scope>NUCLEOTIDE SEQUENCE [LARGE SCALE GENOMIC DNA]</scope>
    <source>
        <strain evidence="1 2">ZFG47</strain>
    </source>
</reference>
<gene>
    <name evidence="1" type="ORF">DN051_15605</name>
</gene>
<evidence type="ECO:0000313" key="2">
    <source>
        <dbReference type="Proteomes" id="UP000249616"/>
    </source>
</evidence>
<dbReference type="KEGG" id="scad:DN051_15605"/>
<sequence length="61" mass="6681">MSIRACHGQKAALLVRDNQERVSDAKEGPAIGRTFVGGCHAVIFSAVWLRAVARWSEIMRG</sequence>
<dbReference type="Proteomes" id="UP000249616">
    <property type="component" value="Chromosome"/>
</dbReference>
<evidence type="ECO:0000313" key="1">
    <source>
        <dbReference type="EMBL" id="AWW37897.1"/>
    </source>
</evidence>
<protein>
    <submittedName>
        <fullName evidence="1">Uncharacterized protein</fullName>
    </submittedName>
</protein>
<dbReference type="EMBL" id="CP030073">
    <property type="protein sequence ID" value="AWW37897.1"/>
    <property type="molecule type" value="Genomic_DNA"/>
</dbReference>
<keyword evidence="2" id="KW-1185">Reference proteome</keyword>